<dbReference type="CDD" id="cd01335">
    <property type="entry name" value="Radical_SAM"/>
    <property type="match status" value="1"/>
</dbReference>
<dbReference type="InterPro" id="IPR023885">
    <property type="entry name" value="4Fe4S-binding_SPASM_dom"/>
</dbReference>
<reference evidence="8 9" key="1">
    <citation type="journal article" date="2013" name="Genome Announc.">
        <title>Complete Genome Sequence of the Thermophilic and Facultatively Chemolithoautotrophic Sulfate Reducer Archaeoglobus sulfaticallidus Strain PM70-1T.</title>
        <authorList>
            <person name="Stokke R."/>
            <person name="Hocking W.P."/>
            <person name="Steinsbu B.O."/>
            <person name="Steen I.H."/>
        </authorList>
    </citation>
    <scope>NUCLEOTIDE SEQUENCE [LARGE SCALE GENOMIC DNA]</scope>
    <source>
        <strain evidence="8">PM70-1</strain>
    </source>
</reference>
<dbReference type="Proteomes" id="UP000013307">
    <property type="component" value="Chromosome"/>
</dbReference>
<dbReference type="GeneID" id="15393448"/>
<dbReference type="PROSITE" id="PS51918">
    <property type="entry name" value="RADICAL_SAM"/>
    <property type="match status" value="1"/>
</dbReference>
<dbReference type="InterPro" id="IPR058240">
    <property type="entry name" value="rSAM_sf"/>
</dbReference>
<dbReference type="STRING" id="387631.Asulf_01813"/>
<evidence type="ECO:0000256" key="3">
    <source>
        <dbReference type="ARBA" id="ARBA00022723"/>
    </source>
</evidence>
<dbReference type="SFLD" id="SFLDG01072">
    <property type="entry name" value="dehydrogenase_like"/>
    <property type="match status" value="1"/>
</dbReference>
<evidence type="ECO:0000313" key="9">
    <source>
        <dbReference type="Proteomes" id="UP000013307"/>
    </source>
</evidence>
<evidence type="ECO:0000256" key="1">
    <source>
        <dbReference type="ARBA" id="ARBA00001966"/>
    </source>
</evidence>
<dbReference type="AlphaFoldDB" id="N0BDS6"/>
<dbReference type="InterPro" id="IPR023867">
    <property type="entry name" value="Sulphatase_maturase_rSAM"/>
</dbReference>
<organism evidence="8 9">
    <name type="scientific">Archaeoglobus sulfaticallidus PM70-1</name>
    <dbReference type="NCBI Taxonomy" id="387631"/>
    <lineage>
        <taxon>Archaea</taxon>
        <taxon>Methanobacteriati</taxon>
        <taxon>Methanobacteriota</taxon>
        <taxon>Archaeoglobi</taxon>
        <taxon>Archaeoglobales</taxon>
        <taxon>Archaeoglobaceae</taxon>
        <taxon>Archaeoglobus</taxon>
    </lineage>
</organism>
<dbReference type="SFLD" id="SFLDG01384">
    <property type="entry name" value="thioether_bond_formation_requi"/>
    <property type="match status" value="1"/>
</dbReference>
<dbReference type="OrthoDB" id="5620at2157"/>
<proteinExistence type="inferred from homology"/>
<dbReference type="eggNOG" id="arCOG00945">
    <property type="taxonomic scope" value="Archaea"/>
</dbReference>
<dbReference type="GO" id="GO:0046872">
    <property type="term" value="F:metal ion binding"/>
    <property type="evidence" value="ECO:0007669"/>
    <property type="project" value="UniProtKB-KW"/>
</dbReference>
<feature type="domain" description="Radical SAM core" evidence="7">
    <location>
        <begin position="47"/>
        <end position="267"/>
    </location>
</feature>
<dbReference type="InterPro" id="IPR007197">
    <property type="entry name" value="rSAM"/>
</dbReference>
<dbReference type="NCBIfam" id="TIGR04163">
    <property type="entry name" value="rSAM_cobopep"/>
    <property type="match status" value="1"/>
</dbReference>
<dbReference type="RefSeq" id="WP_015591382.1">
    <property type="nucleotide sequence ID" value="NC_021169.1"/>
</dbReference>
<dbReference type="PANTHER" id="PTHR43273">
    <property type="entry name" value="ANAEROBIC SULFATASE-MATURATING ENZYME HOMOLOG ASLB-RELATED"/>
    <property type="match status" value="1"/>
</dbReference>
<dbReference type="SUPFAM" id="SSF102114">
    <property type="entry name" value="Radical SAM enzymes"/>
    <property type="match status" value="1"/>
</dbReference>
<dbReference type="InterPro" id="IPR013785">
    <property type="entry name" value="Aldolase_TIM"/>
</dbReference>
<protein>
    <submittedName>
        <fullName evidence="8">Peptide-modifying radical SAM enzyme CbpB</fullName>
    </submittedName>
</protein>
<comment type="cofactor">
    <cofactor evidence="1">
        <name>[4Fe-4S] cluster</name>
        <dbReference type="ChEBI" id="CHEBI:49883"/>
    </cofactor>
</comment>
<keyword evidence="9" id="KW-1185">Reference proteome</keyword>
<dbReference type="GO" id="GO:0016491">
    <property type="term" value="F:oxidoreductase activity"/>
    <property type="evidence" value="ECO:0007669"/>
    <property type="project" value="InterPro"/>
</dbReference>
<dbReference type="SMART" id="SM00729">
    <property type="entry name" value="Elp3"/>
    <property type="match status" value="1"/>
</dbReference>
<name>N0BDS6_9EURY</name>
<dbReference type="PANTHER" id="PTHR43273:SF3">
    <property type="entry name" value="ANAEROBIC SULFATASE-MATURATING ENZYME HOMOLOG ASLB-RELATED"/>
    <property type="match status" value="1"/>
</dbReference>
<dbReference type="Pfam" id="PF13186">
    <property type="entry name" value="SPASM"/>
    <property type="match status" value="1"/>
</dbReference>
<dbReference type="SFLD" id="SFLDG01386">
    <property type="entry name" value="main_SPASM_domain-containing"/>
    <property type="match status" value="1"/>
</dbReference>
<dbReference type="Pfam" id="PF04055">
    <property type="entry name" value="Radical_SAM"/>
    <property type="match status" value="1"/>
</dbReference>
<dbReference type="SFLD" id="SFLDS00029">
    <property type="entry name" value="Radical_SAM"/>
    <property type="match status" value="1"/>
</dbReference>
<dbReference type="KEGG" id="ast:Asulf_01813"/>
<dbReference type="InterPro" id="IPR006638">
    <property type="entry name" value="Elp3/MiaA/NifB-like_rSAM"/>
</dbReference>
<keyword evidence="2" id="KW-0949">S-adenosyl-L-methionine</keyword>
<evidence type="ECO:0000259" key="7">
    <source>
        <dbReference type="PROSITE" id="PS51918"/>
    </source>
</evidence>
<evidence type="ECO:0000256" key="5">
    <source>
        <dbReference type="ARBA" id="ARBA00023014"/>
    </source>
</evidence>
<dbReference type="HOGENOM" id="CLU_009273_3_0_2"/>
<dbReference type="GO" id="GO:0051536">
    <property type="term" value="F:iron-sulfur cluster binding"/>
    <property type="evidence" value="ECO:0007669"/>
    <property type="project" value="UniProtKB-KW"/>
</dbReference>
<evidence type="ECO:0000313" key="8">
    <source>
        <dbReference type="EMBL" id="AGK61784.1"/>
    </source>
</evidence>
<evidence type="ECO:0000256" key="2">
    <source>
        <dbReference type="ARBA" id="ARBA00022691"/>
    </source>
</evidence>
<dbReference type="EMBL" id="CP005290">
    <property type="protein sequence ID" value="AGK61784.1"/>
    <property type="molecule type" value="Genomic_DNA"/>
</dbReference>
<comment type="similarity">
    <text evidence="6">Belongs to the radical SAM superfamily. Anaerobic sulfatase-maturating enzyme family.</text>
</comment>
<evidence type="ECO:0000256" key="6">
    <source>
        <dbReference type="ARBA" id="ARBA00023601"/>
    </source>
</evidence>
<keyword evidence="3" id="KW-0479">Metal-binding</keyword>
<dbReference type="Gene3D" id="3.20.20.70">
    <property type="entry name" value="Aldolase class I"/>
    <property type="match status" value="1"/>
</dbReference>
<sequence length="415" mass="47030">MLDSLEINGKSIKFDPETNFWGVGGEEIEELYSKIRKDLIKEMNELRFERNLVLLYVNPTDACNAGCPYCYIPPSVKSRRKKMSYDELAYIAEKAIEFLGNSVVVFHGTEPLLNKDNIFRIIEDYSDKLNFGIQTNGLLLEEEDVEFIKKLEVNVGLSLDSPHKETNDFLRGKGSFDKISELLELFDNYSGLNVVTTITKYNQNHLKDMVDFLSGKVSLCLMNPVRATQKEAIDFRPDPKEAAVNFIEAVERAIELTKSGKRIVVADFANVLLGLVAPSAKVLMCDISPCGGGRRFFSITADGSCYPCGEFIGTEFCGGNIFRDDFEKIINSKAFAAVTKRKVEDIPECRDCVFRNLCGAPCPAEILSTDGTMYAKSYYCEFYKEIAKHTFRVILRDDVWFVLKKDSLTEKYRVR</sequence>
<keyword evidence="4" id="KW-0408">Iron</keyword>
<accession>N0BDS6</accession>
<keyword evidence="5" id="KW-0411">Iron-sulfur</keyword>
<evidence type="ECO:0000256" key="4">
    <source>
        <dbReference type="ARBA" id="ARBA00023004"/>
    </source>
</evidence>
<dbReference type="InterPro" id="IPR026423">
    <property type="entry name" value="rSAM_cobopep"/>
</dbReference>
<dbReference type="SFLD" id="SFLDG01067">
    <property type="entry name" value="SPASM/twitch_domain_containing"/>
    <property type="match status" value="1"/>
</dbReference>
<dbReference type="NCBIfam" id="TIGR04085">
    <property type="entry name" value="rSAM_more_4Fe4S"/>
    <property type="match status" value="1"/>
</dbReference>
<gene>
    <name evidence="8" type="ORF">Asulf_01813</name>
</gene>